<proteinExistence type="predicted"/>
<dbReference type="AlphaFoldDB" id="A0A0C9V7F8"/>
<sequence>MESVGCWAWGGDIESIRTRYQEQVNGRTTTCCNGSNGGALASTQRRYIHAWIVWPDAVTSLLHLRIQPALLFKKQLSCQAQALFSVFFSQQSMQVVSGLFRLERGAAAQVDAPSGLDHPALSSTVITFSTDFYIPIPNVAIASSYCEQAQ</sequence>
<accession>A0A0C9V7F8</accession>
<protein>
    <submittedName>
        <fullName evidence="1">Uncharacterized protein</fullName>
    </submittedName>
</protein>
<keyword evidence="2" id="KW-1185">Reference proteome</keyword>
<reference evidence="1 2" key="1">
    <citation type="submission" date="2014-06" db="EMBL/GenBank/DDBJ databases">
        <title>Evolutionary Origins and Diversification of the Mycorrhizal Mutualists.</title>
        <authorList>
            <consortium name="DOE Joint Genome Institute"/>
            <consortium name="Mycorrhizal Genomics Consortium"/>
            <person name="Kohler A."/>
            <person name="Kuo A."/>
            <person name="Nagy L.G."/>
            <person name="Floudas D."/>
            <person name="Copeland A."/>
            <person name="Barry K.W."/>
            <person name="Cichocki N."/>
            <person name="Veneault-Fourrey C."/>
            <person name="LaButti K."/>
            <person name="Lindquist E.A."/>
            <person name="Lipzen A."/>
            <person name="Lundell T."/>
            <person name="Morin E."/>
            <person name="Murat C."/>
            <person name="Riley R."/>
            <person name="Ohm R."/>
            <person name="Sun H."/>
            <person name="Tunlid A."/>
            <person name="Henrissat B."/>
            <person name="Grigoriev I.V."/>
            <person name="Hibbett D.S."/>
            <person name="Martin F."/>
        </authorList>
    </citation>
    <scope>NUCLEOTIDE SEQUENCE [LARGE SCALE GENOMIC DNA]</scope>
    <source>
        <strain evidence="1 2">SS14</strain>
    </source>
</reference>
<dbReference type="EMBL" id="KN837127">
    <property type="protein sequence ID" value="KIJ42914.1"/>
    <property type="molecule type" value="Genomic_DNA"/>
</dbReference>
<evidence type="ECO:0000313" key="2">
    <source>
        <dbReference type="Proteomes" id="UP000054279"/>
    </source>
</evidence>
<organism evidence="1 2">
    <name type="scientific">Sphaerobolus stellatus (strain SS14)</name>
    <dbReference type="NCBI Taxonomy" id="990650"/>
    <lineage>
        <taxon>Eukaryota</taxon>
        <taxon>Fungi</taxon>
        <taxon>Dikarya</taxon>
        <taxon>Basidiomycota</taxon>
        <taxon>Agaricomycotina</taxon>
        <taxon>Agaricomycetes</taxon>
        <taxon>Phallomycetidae</taxon>
        <taxon>Geastrales</taxon>
        <taxon>Sphaerobolaceae</taxon>
        <taxon>Sphaerobolus</taxon>
    </lineage>
</organism>
<evidence type="ECO:0000313" key="1">
    <source>
        <dbReference type="EMBL" id="KIJ42914.1"/>
    </source>
</evidence>
<dbReference type="Proteomes" id="UP000054279">
    <property type="component" value="Unassembled WGS sequence"/>
</dbReference>
<gene>
    <name evidence="1" type="ORF">M422DRAFT_254037</name>
</gene>
<name>A0A0C9V7F8_SPHS4</name>
<dbReference type="HOGENOM" id="CLU_1741753_0_0_1"/>